<keyword evidence="4" id="KW-0012">Acyltransferase</keyword>
<dbReference type="Pfam" id="PF01553">
    <property type="entry name" value="Acyltransferase"/>
    <property type="match status" value="1"/>
</dbReference>
<gene>
    <name evidence="4" type="ORF">ACFQGU_09580</name>
</gene>
<feature type="region of interest" description="Disordered" evidence="1">
    <location>
        <begin position="360"/>
        <end position="381"/>
    </location>
</feature>
<evidence type="ECO:0000256" key="1">
    <source>
        <dbReference type="SAM" id="MobiDB-lite"/>
    </source>
</evidence>
<keyword evidence="2" id="KW-1133">Transmembrane helix</keyword>
<proteinExistence type="predicted"/>
<protein>
    <submittedName>
        <fullName evidence="4">1-acyl-sn-glycerol-3-phosphate acyltransferase</fullName>
    </submittedName>
</protein>
<accession>A0ABW1T1I0</accession>
<keyword evidence="2" id="KW-0472">Membrane</keyword>
<dbReference type="InterPro" id="IPR002123">
    <property type="entry name" value="Plipid/glycerol_acylTrfase"/>
</dbReference>
<comment type="caution">
    <text evidence="4">The sequence shown here is derived from an EMBL/GenBank/DDBJ whole genome shotgun (WGS) entry which is preliminary data.</text>
</comment>
<evidence type="ECO:0000313" key="5">
    <source>
        <dbReference type="Proteomes" id="UP001596138"/>
    </source>
</evidence>
<dbReference type="GO" id="GO:0016746">
    <property type="term" value="F:acyltransferase activity"/>
    <property type="evidence" value="ECO:0007669"/>
    <property type="project" value="UniProtKB-KW"/>
</dbReference>
<keyword evidence="2" id="KW-0812">Transmembrane</keyword>
<keyword evidence="4" id="KW-0808">Transferase</keyword>
<evidence type="ECO:0000259" key="3">
    <source>
        <dbReference type="SMART" id="SM00563"/>
    </source>
</evidence>
<organism evidence="4 5">
    <name type="scientific">Longivirga aurantiaca</name>
    <dbReference type="NCBI Taxonomy" id="1837743"/>
    <lineage>
        <taxon>Bacteria</taxon>
        <taxon>Bacillati</taxon>
        <taxon>Actinomycetota</taxon>
        <taxon>Actinomycetes</taxon>
        <taxon>Sporichthyales</taxon>
        <taxon>Sporichthyaceae</taxon>
        <taxon>Longivirga</taxon>
    </lineage>
</organism>
<dbReference type="Proteomes" id="UP001596138">
    <property type="component" value="Unassembled WGS sequence"/>
</dbReference>
<dbReference type="RefSeq" id="WP_386768219.1">
    <property type="nucleotide sequence ID" value="NZ_JBHSTI010000008.1"/>
</dbReference>
<feature type="compositionally biased region" description="Basic residues" evidence="1">
    <location>
        <begin position="372"/>
        <end position="381"/>
    </location>
</feature>
<evidence type="ECO:0000313" key="4">
    <source>
        <dbReference type="EMBL" id="MFC6238130.1"/>
    </source>
</evidence>
<sequence>MNLWLPPYWLRRIVVAPLVWFFGVWLILFAIPWILLLLVLVSFALPPWFKPLRVLGFAIVYLGLEVVGLTILFLTWVASGFGWKIRNEFFTRLHYGLLRGLLETLFVFGRRFFCLTVVRAGSMDMDDLDGDGARDDRPRLVLSRHAGPGDSFLLVREILSWTGRRPRIVLKDTLQIDPIIDVLLGRLPVAFIDPNPADPEAATRAIEELAAGMGPDDALLIFPEGGNFTEGRRSTRIDRLRTAGHDEAADRAERMQHVLAPRPGGVRRVLLAQPGADVVVVAHTGLDRLTDVRTIWREIPTDKTLYVGWQVHAGPSVPTTVPELSTWLFDRWEEVDAWIDAVEALGVDATRVEVDDVPPFGEITPANAPGRVGRRRGSPRR</sequence>
<feature type="transmembrane region" description="Helical" evidence="2">
    <location>
        <begin position="20"/>
        <end position="45"/>
    </location>
</feature>
<name>A0ABW1T1I0_9ACTN</name>
<dbReference type="EMBL" id="JBHSTI010000008">
    <property type="protein sequence ID" value="MFC6238130.1"/>
    <property type="molecule type" value="Genomic_DNA"/>
</dbReference>
<evidence type="ECO:0000256" key="2">
    <source>
        <dbReference type="SAM" id="Phobius"/>
    </source>
</evidence>
<feature type="domain" description="Phospholipid/glycerol acyltransferase" evidence="3">
    <location>
        <begin position="139"/>
        <end position="286"/>
    </location>
</feature>
<reference evidence="5" key="1">
    <citation type="journal article" date="2019" name="Int. J. Syst. Evol. Microbiol.">
        <title>The Global Catalogue of Microorganisms (GCM) 10K type strain sequencing project: providing services to taxonomists for standard genome sequencing and annotation.</title>
        <authorList>
            <consortium name="The Broad Institute Genomics Platform"/>
            <consortium name="The Broad Institute Genome Sequencing Center for Infectious Disease"/>
            <person name="Wu L."/>
            <person name="Ma J."/>
        </authorList>
    </citation>
    <scope>NUCLEOTIDE SEQUENCE [LARGE SCALE GENOMIC DNA]</scope>
    <source>
        <strain evidence="5">CGMCC 4.7317</strain>
    </source>
</reference>
<feature type="transmembrane region" description="Helical" evidence="2">
    <location>
        <begin position="52"/>
        <end position="77"/>
    </location>
</feature>
<dbReference type="SMART" id="SM00563">
    <property type="entry name" value="PlsC"/>
    <property type="match status" value="1"/>
</dbReference>
<keyword evidence="5" id="KW-1185">Reference proteome</keyword>